<dbReference type="OrthoDB" id="3162439at2759"/>
<proteinExistence type="predicted"/>
<dbReference type="PANTHER" id="PTHR33840">
    <property type="match status" value="1"/>
</dbReference>
<reference evidence="2 3" key="1">
    <citation type="submission" date="2015-10" db="EMBL/GenBank/DDBJ databases">
        <title>Full genome of DAOMC 229536 Phialocephala scopiformis, a fungal endophyte of spruce producing the potent anti-insectan compound rugulosin.</title>
        <authorList>
            <consortium name="DOE Joint Genome Institute"/>
            <person name="Walker A.K."/>
            <person name="Frasz S.L."/>
            <person name="Seifert K.A."/>
            <person name="Miller J.D."/>
            <person name="Mondo S.J."/>
            <person name="Labutti K."/>
            <person name="Lipzen A."/>
            <person name="Dockter R."/>
            <person name="Kennedy M."/>
            <person name="Grigoriev I.V."/>
            <person name="Spatafora J.W."/>
        </authorList>
    </citation>
    <scope>NUCLEOTIDE SEQUENCE [LARGE SCALE GENOMIC DNA]</scope>
    <source>
        <strain evidence="2 3">CBS 120377</strain>
    </source>
</reference>
<feature type="domain" description="T6SS Phospholipase effector Tle1-like catalytic" evidence="1">
    <location>
        <begin position="1"/>
        <end position="273"/>
    </location>
</feature>
<dbReference type="InterPro" id="IPR029058">
    <property type="entry name" value="AB_hydrolase_fold"/>
</dbReference>
<dbReference type="InterPro" id="IPR018712">
    <property type="entry name" value="Tle1-like_cat"/>
</dbReference>
<organism evidence="2 3">
    <name type="scientific">Mollisia scopiformis</name>
    <name type="common">Conifer needle endophyte fungus</name>
    <name type="synonym">Phialocephala scopiformis</name>
    <dbReference type="NCBI Taxonomy" id="149040"/>
    <lineage>
        <taxon>Eukaryota</taxon>
        <taxon>Fungi</taxon>
        <taxon>Dikarya</taxon>
        <taxon>Ascomycota</taxon>
        <taxon>Pezizomycotina</taxon>
        <taxon>Leotiomycetes</taxon>
        <taxon>Helotiales</taxon>
        <taxon>Mollisiaceae</taxon>
        <taxon>Mollisia</taxon>
    </lineage>
</organism>
<dbReference type="SUPFAM" id="SSF53474">
    <property type="entry name" value="alpha/beta-Hydrolases"/>
    <property type="match status" value="1"/>
</dbReference>
<gene>
    <name evidence="2" type="ORF">LY89DRAFT_558466</name>
</gene>
<evidence type="ECO:0000313" key="2">
    <source>
        <dbReference type="EMBL" id="KUJ21273.1"/>
    </source>
</evidence>
<dbReference type="KEGG" id="psco:LY89DRAFT_558466"/>
<dbReference type="PANTHER" id="PTHR33840:SF2">
    <property type="entry name" value="TLE1 PHOSPHOLIPASE DOMAIN-CONTAINING PROTEIN"/>
    <property type="match status" value="1"/>
</dbReference>
<dbReference type="Proteomes" id="UP000070700">
    <property type="component" value="Unassembled WGS sequence"/>
</dbReference>
<dbReference type="GeneID" id="28818144"/>
<feature type="non-terminal residue" evidence="2">
    <location>
        <position position="1"/>
    </location>
</feature>
<dbReference type="InParanoid" id="A0A194XM68"/>
<dbReference type="Pfam" id="PF09994">
    <property type="entry name" value="T6SS_Tle1-like_cat"/>
    <property type="match status" value="1"/>
</dbReference>
<evidence type="ECO:0000313" key="3">
    <source>
        <dbReference type="Proteomes" id="UP000070700"/>
    </source>
</evidence>
<dbReference type="EMBL" id="KQ947408">
    <property type="protein sequence ID" value="KUJ21273.1"/>
    <property type="molecule type" value="Genomic_DNA"/>
</dbReference>
<protein>
    <recommendedName>
        <fullName evidence="1">T6SS Phospholipase effector Tle1-like catalytic domain-containing protein</fullName>
    </recommendedName>
</protein>
<accession>A0A194XM68</accession>
<name>A0A194XM68_MOLSC</name>
<evidence type="ECO:0000259" key="1">
    <source>
        <dbReference type="Pfam" id="PF09994"/>
    </source>
</evidence>
<feature type="non-terminal residue" evidence="2">
    <location>
        <position position="277"/>
    </location>
</feature>
<dbReference type="AlphaFoldDB" id="A0A194XM68"/>
<dbReference type="RefSeq" id="XP_018075628.1">
    <property type="nucleotide sequence ID" value="XM_018208418.1"/>
</dbReference>
<sequence>KRLVLCFDGTANKFTGDETDTNIVQIYTMLDRQSPSQYHYYQPEIGSYVSGHISNTKRNPFTQATNWCIERYDEAFGYSFVHHVLAGYKFLMRFYTPGDKIYIFGFSRGAYTARFLAEMIHKIGLLSEGNEEMIRFAWDMFSDFQTKRGDRVESDLISFKIAFCRKAVKVEFLGLFDCVNSVARLQDGSSSDAGQVARHVRHAVSLGERRIAFKPALFGWDKRVESDDGTETMEEMYFAGNHGDVGGGWGYAKEKAVEKVSLFQISLQWMVDEVVQL</sequence>
<keyword evidence="3" id="KW-1185">Reference proteome</keyword>